<evidence type="ECO:0000256" key="1">
    <source>
        <dbReference type="ARBA" id="ARBA00022664"/>
    </source>
</evidence>
<evidence type="ECO:0000259" key="7">
    <source>
        <dbReference type="Pfam" id="PF01743"/>
    </source>
</evidence>
<evidence type="ECO:0000256" key="6">
    <source>
        <dbReference type="ARBA" id="ARBA00023163"/>
    </source>
</evidence>
<dbReference type="PANTHER" id="PTHR43051:SF1">
    <property type="entry name" value="POLYNUCLEOTIDE ADENYLYLTRANSFERASE FAMILY PROTEIN"/>
    <property type="match status" value="1"/>
</dbReference>
<evidence type="ECO:0000313" key="10">
    <source>
        <dbReference type="EMBL" id="SVB07933.1"/>
    </source>
</evidence>
<dbReference type="GO" id="GO:0006397">
    <property type="term" value="P:mRNA processing"/>
    <property type="evidence" value="ECO:0007669"/>
    <property type="project" value="UniProtKB-KW"/>
</dbReference>
<dbReference type="InterPro" id="IPR043519">
    <property type="entry name" value="NT_sf"/>
</dbReference>
<keyword evidence="5" id="KW-0694">RNA-binding</keyword>
<evidence type="ECO:0000259" key="9">
    <source>
        <dbReference type="Pfam" id="PF12627"/>
    </source>
</evidence>
<dbReference type="Pfam" id="PF01743">
    <property type="entry name" value="PolyA_pol"/>
    <property type="match status" value="1"/>
</dbReference>
<dbReference type="FunFam" id="3.30.460.10:FF:000035">
    <property type="entry name" value="Poly(A) polymerase I"/>
    <property type="match status" value="1"/>
</dbReference>
<feature type="domain" description="Poly A polymerase head" evidence="7">
    <location>
        <begin position="45"/>
        <end position="173"/>
    </location>
</feature>
<dbReference type="InterPro" id="IPR032828">
    <property type="entry name" value="PolyA_RNA-bd"/>
</dbReference>
<evidence type="ECO:0000256" key="5">
    <source>
        <dbReference type="ARBA" id="ARBA00022884"/>
    </source>
</evidence>
<dbReference type="SUPFAM" id="SSF81301">
    <property type="entry name" value="Nucleotidyltransferase"/>
    <property type="match status" value="1"/>
</dbReference>
<keyword evidence="2" id="KW-0808">Transferase</keyword>
<dbReference type="SUPFAM" id="SSF81891">
    <property type="entry name" value="Poly A polymerase C-terminal region-like"/>
    <property type="match status" value="1"/>
</dbReference>
<dbReference type="InterPro" id="IPR052191">
    <property type="entry name" value="tRNA_ntf/polyA_polymerase_I"/>
</dbReference>
<sequence>MKNSESQPRPGPRIIPRSEHNISRANISDNALRVLYRLKKAGYGAFLVGGGVRDLLLDRRPKDFDIVTDAHPEQVRKLFRYCRLVGRRFRLAHVRFGREVIEVATFRANTTDEHKDRIHTKKGRIIRDNVYGTIDEDVWRRDFTANALYYNIADFTIWDYCSGISDIKSGVLRLIGDPVTRYKEDPVRMLRAVRLAAKLDLIIAPNAEAPILELGELLNEVPAARLYDELIKLFHAGHAARSFDLLIRYNLFQYLLPAVNKCNQEDRSREVFKFIREGLQDTDDRVCSDRPVTPAFLFAVFLWYPVLDLAGKLVREGRSEAQAMLDASSLIIREQQNQASLPRRFWSPIKDIYLMQRRFMNRRGIRSARLLYHRRFRAGYDFLLLRSKHGEVGREIADWWTDVQQLEPEAQKKAFFVKGRHRKREYRPGGGE</sequence>
<keyword evidence="4" id="KW-0067">ATP-binding</keyword>
<evidence type="ECO:0000256" key="2">
    <source>
        <dbReference type="ARBA" id="ARBA00022679"/>
    </source>
</evidence>
<keyword evidence="1" id="KW-0507">mRNA processing</keyword>
<dbReference type="InterPro" id="IPR002646">
    <property type="entry name" value="PolA_pol_head_dom"/>
</dbReference>
<evidence type="ECO:0000256" key="3">
    <source>
        <dbReference type="ARBA" id="ARBA00022741"/>
    </source>
</evidence>
<dbReference type="AlphaFoldDB" id="A0A382B3S5"/>
<dbReference type="Pfam" id="PF12627">
    <property type="entry name" value="PolyA_pol_RNAbd"/>
    <property type="match status" value="1"/>
</dbReference>
<dbReference type="GO" id="GO:1990817">
    <property type="term" value="F:poly(A) RNA polymerase activity"/>
    <property type="evidence" value="ECO:0007669"/>
    <property type="project" value="InterPro"/>
</dbReference>
<dbReference type="Gene3D" id="3.30.460.10">
    <property type="entry name" value="Beta Polymerase, domain 2"/>
    <property type="match status" value="1"/>
</dbReference>
<organism evidence="10">
    <name type="scientific">marine metagenome</name>
    <dbReference type="NCBI Taxonomy" id="408172"/>
    <lineage>
        <taxon>unclassified sequences</taxon>
        <taxon>metagenomes</taxon>
        <taxon>ecological metagenomes</taxon>
    </lineage>
</organism>
<dbReference type="NCBIfam" id="TIGR01942">
    <property type="entry name" value="pcnB"/>
    <property type="match status" value="1"/>
</dbReference>
<dbReference type="GO" id="GO:0043633">
    <property type="term" value="P:polyadenylation-dependent RNA catabolic process"/>
    <property type="evidence" value="ECO:0007669"/>
    <property type="project" value="InterPro"/>
</dbReference>
<name>A0A382B3S5_9ZZZZ</name>
<dbReference type="CDD" id="cd05398">
    <property type="entry name" value="NT_ClassII-CCAase"/>
    <property type="match status" value="1"/>
</dbReference>
<dbReference type="PANTHER" id="PTHR43051">
    <property type="entry name" value="POLYNUCLEOTIDE ADENYLYLTRANSFERASE FAMILY PROTEIN"/>
    <property type="match status" value="1"/>
</dbReference>
<reference evidence="10" key="1">
    <citation type="submission" date="2018-05" db="EMBL/GenBank/DDBJ databases">
        <authorList>
            <person name="Lanie J.A."/>
            <person name="Ng W.-L."/>
            <person name="Kazmierczak K.M."/>
            <person name="Andrzejewski T.M."/>
            <person name="Davidsen T.M."/>
            <person name="Wayne K.J."/>
            <person name="Tettelin H."/>
            <person name="Glass J.I."/>
            <person name="Rusch D."/>
            <person name="Podicherti R."/>
            <person name="Tsui H.-C.T."/>
            <person name="Winkler M.E."/>
        </authorList>
    </citation>
    <scope>NUCLEOTIDE SEQUENCE</scope>
</reference>
<dbReference type="HAMAP" id="MF_00957">
    <property type="entry name" value="PolyA_pol"/>
    <property type="match status" value="1"/>
</dbReference>
<dbReference type="GO" id="GO:0005524">
    <property type="term" value="F:ATP binding"/>
    <property type="evidence" value="ECO:0007669"/>
    <property type="project" value="UniProtKB-KW"/>
</dbReference>
<keyword evidence="3" id="KW-0547">Nucleotide-binding</keyword>
<dbReference type="GO" id="GO:0003723">
    <property type="term" value="F:RNA binding"/>
    <property type="evidence" value="ECO:0007669"/>
    <property type="project" value="UniProtKB-KW"/>
</dbReference>
<accession>A0A382B3S5</accession>
<evidence type="ECO:0000259" key="8">
    <source>
        <dbReference type="Pfam" id="PF12626"/>
    </source>
</evidence>
<proteinExistence type="inferred from homology"/>
<feature type="domain" description="Polymerase A arginine-rich C-terminal" evidence="8">
    <location>
        <begin position="317"/>
        <end position="423"/>
    </location>
</feature>
<protein>
    <recommendedName>
        <fullName evidence="11">Poly A polymerase head domain-containing protein</fullName>
    </recommendedName>
</protein>
<evidence type="ECO:0000256" key="4">
    <source>
        <dbReference type="ARBA" id="ARBA00022840"/>
    </source>
</evidence>
<dbReference type="EMBL" id="UINC01027895">
    <property type="protein sequence ID" value="SVB07933.1"/>
    <property type="molecule type" value="Genomic_DNA"/>
</dbReference>
<keyword evidence="6" id="KW-0804">Transcription</keyword>
<dbReference type="InterPro" id="IPR010206">
    <property type="entry name" value="PolA_pol_I"/>
</dbReference>
<feature type="domain" description="tRNA nucleotidyltransferase/poly(A) polymerase RNA and SrmB- binding" evidence="9">
    <location>
        <begin position="202"/>
        <end position="260"/>
    </location>
</feature>
<dbReference type="InterPro" id="IPR025866">
    <property type="entry name" value="PolyA_pol_arg_C_dom"/>
</dbReference>
<dbReference type="Gene3D" id="1.10.3090.10">
    <property type="entry name" value="cca-adding enzyme, domain 2"/>
    <property type="match status" value="1"/>
</dbReference>
<dbReference type="Pfam" id="PF12626">
    <property type="entry name" value="PolyA_pol_arg_C"/>
    <property type="match status" value="1"/>
</dbReference>
<gene>
    <name evidence="10" type="ORF">METZ01_LOCUS160787</name>
</gene>
<evidence type="ECO:0008006" key="11">
    <source>
        <dbReference type="Google" id="ProtNLM"/>
    </source>
</evidence>